<feature type="domain" description="Fe/B12 periplasmic-binding" evidence="1">
    <location>
        <begin position="13"/>
        <end position="262"/>
    </location>
</feature>
<dbReference type="InterPro" id="IPR050902">
    <property type="entry name" value="ABC_Transporter_SBP"/>
</dbReference>
<dbReference type="SUPFAM" id="SSF53807">
    <property type="entry name" value="Helical backbone' metal receptor"/>
    <property type="match status" value="1"/>
</dbReference>
<organism evidence="2 3">
    <name type="scientific">Ravibacter arvi</name>
    <dbReference type="NCBI Taxonomy" id="2051041"/>
    <lineage>
        <taxon>Bacteria</taxon>
        <taxon>Pseudomonadati</taxon>
        <taxon>Bacteroidota</taxon>
        <taxon>Cytophagia</taxon>
        <taxon>Cytophagales</taxon>
        <taxon>Spirosomataceae</taxon>
        <taxon>Ravibacter</taxon>
    </lineage>
</organism>
<dbReference type="InterPro" id="IPR002491">
    <property type="entry name" value="ABC_transptr_periplasmic_BD"/>
</dbReference>
<accession>A0ABP8LT30</accession>
<gene>
    <name evidence="2" type="ORF">GCM10023091_10190</name>
</gene>
<sequence length="262" mass="28056">MLIAVSTVVPAQRIVSTDGTLSEIICGLGLQPKIVGVDVTSTFPAALKKLRQIGHNRNISAEGVLSLNPDLILVNSKASLNPKLVGQLKQTGKKVAVFDHEYSIEGTKKLIREVGAYFSKEAEAEIMVKKIDRDLAAVKRGRGSKKVLFIYARGAGTLMVSGEATQVDRMIRLSGNKNAATGFKEYKPLTSEAVLAANPDYLLLFEDGLKSLGGVDGLLKVPGVAHTKAGKNRKIIEMDGLFLMGFGPRVGAALAELSEKIR</sequence>
<evidence type="ECO:0000313" key="2">
    <source>
        <dbReference type="EMBL" id="GAA4434775.1"/>
    </source>
</evidence>
<reference evidence="3" key="1">
    <citation type="journal article" date="2019" name="Int. J. Syst. Evol. Microbiol.">
        <title>The Global Catalogue of Microorganisms (GCM) 10K type strain sequencing project: providing services to taxonomists for standard genome sequencing and annotation.</title>
        <authorList>
            <consortium name="The Broad Institute Genomics Platform"/>
            <consortium name="The Broad Institute Genome Sequencing Center for Infectious Disease"/>
            <person name="Wu L."/>
            <person name="Ma J."/>
        </authorList>
    </citation>
    <scope>NUCLEOTIDE SEQUENCE [LARGE SCALE GENOMIC DNA]</scope>
    <source>
        <strain evidence="3">JCM 31920</strain>
    </source>
</reference>
<evidence type="ECO:0000259" key="1">
    <source>
        <dbReference type="PROSITE" id="PS50983"/>
    </source>
</evidence>
<dbReference type="Proteomes" id="UP001501508">
    <property type="component" value="Unassembled WGS sequence"/>
</dbReference>
<dbReference type="PROSITE" id="PS50983">
    <property type="entry name" value="FE_B12_PBP"/>
    <property type="match status" value="1"/>
</dbReference>
<dbReference type="EMBL" id="BAABEY010000011">
    <property type="protein sequence ID" value="GAA4434775.1"/>
    <property type="molecule type" value="Genomic_DNA"/>
</dbReference>
<name>A0ABP8LT30_9BACT</name>
<keyword evidence="3" id="KW-1185">Reference proteome</keyword>
<dbReference type="Pfam" id="PF01497">
    <property type="entry name" value="Peripla_BP_2"/>
    <property type="match status" value="1"/>
</dbReference>
<dbReference type="PANTHER" id="PTHR30535:SF4">
    <property type="entry name" value="HEMIN-BINDING PERIPLASMIC PROTEIN HMUT"/>
    <property type="match status" value="1"/>
</dbReference>
<dbReference type="PANTHER" id="PTHR30535">
    <property type="entry name" value="VITAMIN B12-BINDING PROTEIN"/>
    <property type="match status" value="1"/>
</dbReference>
<comment type="caution">
    <text evidence="2">The sequence shown here is derived from an EMBL/GenBank/DDBJ whole genome shotgun (WGS) entry which is preliminary data.</text>
</comment>
<evidence type="ECO:0000313" key="3">
    <source>
        <dbReference type="Proteomes" id="UP001501508"/>
    </source>
</evidence>
<proteinExistence type="predicted"/>
<protein>
    <submittedName>
        <fullName evidence="2">Hemin ABC transporter substrate-binding protein</fullName>
    </submittedName>
</protein>
<dbReference type="Gene3D" id="3.40.50.1980">
    <property type="entry name" value="Nitrogenase molybdenum iron protein domain"/>
    <property type="match status" value="2"/>
</dbReference>